<dbReference type="InterPro" id="IPR012861">
    <property type="entry name" value="DUF1634"/>
</dbReference>
<evidence type="ECO:0000313" key="3">
    <source>
        <dbReference type="Proteomes" id="UP000248044"/>
    </source>
</evidence>
<keyword evidence="1" id="KW-0812">Transmembrane</keyword>
<reference evidence="2 3" key="1">
    <citation type="submission" date="2018-05" db="EMBL/GenBank/DDBJ databases">
        <title>Complete Genome Sequences of Extremely Thermoacidophilic, Metal-Mobilizing Type-Strain Members of the Archaeal Family Sulfolobaceae: Acidianus brierleyi DSM-1651T, Acidianus sulfidivorans DSM-18786T, Metallosphaera hakonensis DSM-7519T, and Metallosphaera prunae DSM-10039T.</title>
        <authorList>
            <person name="Counts J.A."/>
            <person name="Kelly R.M."/>
        </authorList>
    </citation>
    <scope>NUCLEOTIDE SEQUENCE [LARGE SCALE GENOMIC DNA]</scope>
    <source>
        <strain evidence="2 3">DSM 1651</strain>
    </source>
</reference>
<feature type="transmembrane region" description="Helical" evidence="1">
    <location>
        <begin position="6"/>
        <end position="30"/>
    </location>
</feature>
<dbReference type="Proteomes" id="UP000248044">
    <property type="component" value="Chromosome"/>
</dbReference>
<evidence type="ECO:0000313" key="2">
    <source>
        <dbReference type="EMBL" id="AWR93842.1"/>
    </source>
</evidence>
<dbReference type="GeneID" id="36831217"/>
<proteinExistence type="predicted"/>
<keyword evidence="3" id="KW-1185">Reference proteome</keyword>
<dbReference type="EMBL" id="CP029289">
    <property type="protein sequence ID" value="AWR93842.1"/>
    <property type="molecule type" value="Genomic_DNA"/>
</dbReference>
<name>A0A2U9ICU5_9CREN</name>
<feature type="transmembrane region" description="Helical" evidence="1">
    <location>
        <begin position="67"/>
        <end position="91"/>
    </location>
</feature>
<evidence type="ECO:0000256" key="1">
    <source>
        <dbReference type="SAM" id="Phobius"/>
    </source>
</evidence>
<accession>A0A2U9ICU5</accession>
<keyword evidence="1" id="KW-0472">Membrane</keyword>
<organism evidence="2 3">
    <name type="scientific">Acidianus brierleyi</name>
    <dbReference type="NCBI Taxonomy" id="41673"/>
    <lineage>
        <taxon>Archaea</taxon>
        <taxon>Thermoproteota</taxon>
        <taxon>Thermoprotei</taxon>
        <taxon>Sulfolobales</taxon>
        <taxon>Sulfolobaceae</taxon>
        <taxon>Acidianus</taxon>
    </lineage>
</organism>
<dbReference type="OrthoDB" id="56431at2157"/>
<dbReference type="Pfam" id="PF07843">
    <property type="entry name" value="DUF1634"/>
    <property type="match status" value="1"/>
</dbReference>
<feature type="transmembrane region" description="Helical" evidence="1">
    <location>
        <begin position="97"/>
        <end position="120"/>
    </location>
</feature>
<sequence length="121" mass="13426">MDLNDVIGYALRIGVIISVILIIIGFILLIPNPKFSELESPHSRFNTSVIKPEQVLYGSFKGNGLDLILLGLMVLIATPVLRVILGVIQFTLEKNKIYTVITIIVLFNLLLAIFIIPLIVK</sequence>
<protein>
    <submittedName>
        <fullName evidence="2">DUF1634 domain-containing protein</fullName>
    </submittedName>
</protein>
<dbReference type="AlphaFoldDB" id="A0A2U9ICU5"/>
<gene>
    <name evidence="2" type="ORF">DFR85_03635</name>
</gene>
<keyword evidence="1" id="KW-1133">Transmembrane helix</keyword>
<dbReference type="RefSeq" id="WP_110269726.1">
    <property type="nucleotide sequence ID" value="NZ_CP029289.2"/>
</dbReference>
<dbReference type="KEGG" id="abri:DFR85_03635"/>